<dbReference type="InterPro" id="IPR004041">
    <property type="entry name" value="NAF_dom"/>
</dbReference>
<comment type="catalytic activity">
    <reaction evidence="10">
        <text>L-threonyl-[protein] + ATP = O-phospho-L-threonyl-[protein] + ADP + H(+)</text>
        <dbReference type="Rhea" id="RHEA:46608"/>
        <dbReference type="Rhea" id="RHEA-COMP:11060"/>
        <dbReference type="Rhea" id="RHEA-COMP:11605"/>
        <dbReference type="ChEBI" id="CHEBI:15378"/>
        <dbReference type="ChEBI" id="CHEBI:30013"/>
        <dbReference type="ChEBI" id="CHEBI:30616"/>
        <dbReference type="ChEBI" id="CHEBI:61977"/>
        <dbReference type="ChEBI" id="CHEBI:456216"/>
        <dbReference type="EC" id="2.7.11.1"/>
    </reaction>
</comment>
<dbReference type="PANTHER" id="PTHR43895">
    <property type="entry name" value="CALCIUM/CALMODULIN-DEPENDENT PROTEIN KINASE KINASE-RELATED"/>
    <property type="match status" value="1"/>
</dbReference>
<evidence type="ECO:0000256" key="3">
    <source>
        <dbReference type="ARBA" id="ARBA00012513"/>
    </source>
</evidence>
<sequence length="476" mass="51987">MGKVPGRLLMGRYELGKLLGKGSFAKVYLARNAETGEEVAIKIMDKGHLARSGAVQQQVMREIDIMRRVRHPNVVRIHEVMATKRSIFVVMEYVGGGSLDAYLAHRAAGRGLAEPSARRVFHQLVSALDYCHSLGVYHRDVKPDNILVDGAGKIKVADFGLSALADADRREAPLHTVCGTPMFIAPEVFLRRGYDGAKADVWACGVVLFALAAGRFPFNQRDTGLYHLIRRGDYHCPPWFSPGLVRLIRSLLCPDPERRIAMAQIKENPWFRKGFKEIPRSLSVPEQRGSDSDSDSDSTVLLESSPVASAQPRGYGSRMHTSVSAPSLTTLGCAGSTAGRPRMRRLKSLNAFDIIASSPSLNLTGLFEEPGEQMRFVSTAPVSDIIAKLEEIAGHVSFTARTKEYQVSIGGNGNRGALLVSAKVFELTPELVMLKVCKKAGDTAEYRQFCDNELKPGLRGLVDGLPKDGGEPIACN</sequence>
<name>A0ABC9DPJ2_9POAL</name>
<feature type="domain" description="NAF" evidence="17">
    <location>
        <begin position="344"/>
        <end position="368"/>
    </location>
</feature>
<keyword evidence="7" id="KW-0418">Kinase</keyword>
<dbReference type="InterPro" id="IPR011009">
    <property type="entry name" value="Kinase-like_dom_sf"/>
</dbReference>
<dbReference type="Proteomes" id="UP001497457">
    <property type="component" value="Chromosome 34rd"/>
</dbReference>
<keyword evidence="8 13" id="KW-0067">ATP-binding</keyword>
<evidence type="ECO:0000256" key="11">
    <source>
        <dbReference type="ARBA" id="ARBA00048679"/>
    </source>
</evidence>
<dbReference type="InterPro" id="IPR017441">
    <property type="entry name" value="Protein_kinase_ATP_BS"/>
</dbReference>
<evidence type="ECO:0000256" key="7">
    <source>
        <dbReference type="ARBA" id="ARBA00022777"/>
    </source>
</evidence>
<dbReference type="InterPro" id="IPR000719">
    <property type="entry name" value="Prot_kinase_dom"/>
</dbReference>
<evidence type="ECO:0000259" key="17">
    <source>
        <dbReference type="PROSITE" id="PS50816"/>
    </source>
</evidence>
<gene>
    <name evidence="18" type="ORF">URODEC1_LOCUS87205</name>
</gene>
<dbReference type="GO" id="GO:0004674">
    <property type="term" value="F:protein serine/threonine kinase activity"/>
    <property type="evidence" value="ECO:0007669"/>
    <property type="project" value="UniProtKB-KW"/>
</dbReference>
<dbReference type="SMART" id="SM00220">
    <property type="entry name" value="S_TKc"/>
    <property type="match status" value="1"/>
</dbReference>
<dbReference type="AlphaFoldDB" id="A0ABC9DPJ2"/>
<dbReference type="SUPFAM" id="SSF56112">
    <property type="entry name" value="Protein kinase-like (PK-like)"/>
    <property type="match status" value="1"/>
</dbReference>
<dbReference type="PROSITE" id="PS50011">
    <property type="entry name" value="PROTEIN_KINASE_DOM"/>
    <property type="match status" value="1"/>
</dbReference>
<dbReference type="CDD" id="cd12195">
    <property type="entry name" value="CIPK_C"/>
    <property type="match status" value="1"/>
</dbReference>
<evidence type="ECO:0000256" key="6">
    <source>
        <dbReference type="ARBA" id="ARBA00022741"/>
    </source>
</evidence>
<evidence type="ECO:0000313" key="19">
    <source>
        <dbReference type="Proteomes" id="UP001497457"/>
    </source>
</evidence>
<dbReference type="GO" id="GO:0005524">
    <property type="term" value="F:ATP binding"/>
    <property type="evidence" value="ECO:0007669"/>
    <property type="project" value="UniProtKB-UniRule"/>
</dbReference>
<evidence type="ECO:0000256" key="2">
    <source>
        <dbReference type="ARBA" id="ARBA00006234"/>
    </source>
</evidence>
<organism evidence="18 19">
    <name type="scientific">Urochloa decumbens</name>
    <dbReference type="NCBI Taxonomy" id="240449"/>
    <lineage>
        <taxon>Eukaryota</taxon>
        <taxon>Viridiplantae</taxon>
        <taxon>Streptophyta</taxon>
        <taxon>Embryophyta</taxon>
        <taxon>Tracheophyta</taxon>
        <taxon>Spermatophyta</taxon>
        <taxon>Magnoliopsida</taxon>
        <taxon>Liliopsida</taxon>
        <taxon>Poales</taxon>
        <taxon>Poaceae</taxon>
        <taxon>PACMAD clade</taxon>
        <taxon>Panicoideae</taxon>
        <taxon>Panicodae</taxon>
        <taxon>Paniceae</taxon>
        <taxon>Melinidinae</taxon>
        <taxon>Urochloa</taxon>
    </lineage>
</organism>
<dbReference type="PROSITE" id="PS50816">
    <property type="entry name" value="NAF"/>
    <property type="match status" value="1"/>
</dbReference>
<dbReference type="InterPro" id="IPR008271">
    <property type="entry name" value="Ser/Thr_kinase_AS"/>
</dbReference>
<keyword evidence="6 13" id="KW-0547">Nucleotide-binding</keyword>
<dbReference type="Gene3D" id="1.10.510.10">
    <property type="entry name" value="Transferase(Phosphotransferase) domain 1"/>
    <property type="match status" value="1"/>
</dbReference>
<evidence type="ECO:0000256" key="5">
    <source>
        <dbReference type="ARBA" id="ARBA00022679"/>
    </source>
</evidence>
<protein>
    <recommendedName>
        <fullName evidence="3">non-specific serine/threonine protein kinase</fullName>
        <ecNumber evidence="3">2.7.11.1</ecNumber>
    </recommendedName>
</protein>
<evidence type="ECO:0000256" key="12">
    <source>
        <dbReference type="ARBA" id="ARBA00058225"/>
    </source>
</evidence>
<evidence type="ECO:0000313" key="18">
    <source>
        <dbReference type="EMBL" id="CAL5042439.1"/>
    </source>
</evidence>
<reference evidence="19" key="1">
    <citation type="submission" date="2024-06" db="EMBL/GenBank/DDBJ databases">
        <authorList>
            <person name="Ryan C."/>
        </authorList>
    </citation>
    <scope>NUCLEOTIDE SEQUENCE [LARGE SCALE GENOMIC DNA]</scope>
</reference>
<keyword evidence="5" id="KW-0808">Transferase</keyword>
<dbReference type="EC" id="2.7.11.1" evidence="3"/>
<comment type="function">
    <text evidence="12">CIPK serine-threonine protein kinases interact with CBL proteins. Binding of a CBL protein to the regulatory NAF domain of CIPK protein lead to the activation of the kinase in a calcium-dependent manner.</text>
</comment>
<evidence type="ECO:0000259" key="16">
    <source>
        <dbReference type="PROSITE" id="PS50011"/>
    </source>
</evidence>
<evidence type="ECO:0000256" key="1">
    <source>
        <dbReference type="ARBA" id="ARBA00001936"/>
    </source>
</evidence>
<evidence type="ECO:0000256" key="9">
    <source>
        <dbReference type="ARBA" id="ARBA00023211"/>
    </source>
</evidence>
<dbReference type="PROSITE" id="PS00108">
    <property type="entry name" value="PROTEIN_KINASE_ST"/>
    <property type="match status" value="1"/>
</dbReference>
<keyword evidence="4 14" id="KW-0723">Serine/threonine-protein kinase</keyword>
<dbReference type="Pfam" id="PF03822">
    <property type="entry name" value="NAF"/>
    <property type="match status" value="1"/>
</dbReference>
<dbReference type="InterPro" id="IPR018451">
    <property type="entry name" value="NAF/FISL_domain"/>
</dbReference>
<feature type="binding site" evidence="13">
    <location>
        <position position="42"/>
    </location>
    <ligand>
        <name>ATP</name>
        <dbReference type="ChEBI" id="CHEBI:30616"/>
    </ligand>
</feature>
<dbReference type="EMBL" id="OZ075144">
    <property type="protein sequence ID" value="CAL5042439.1"/>
    <property type="molecule type" value="Genomic_DNA"/>
</dbReference>
<evidence type="ECO:0000256" key="4">
    <source>
        <dbReference type="ARBA" id="ARBA00022527"/>
    </source>
</evidence>
<dbReference type="Gene3D" id="3.30.310.80">
    <property type="entry name" value="Kinase associated domain 1, KA1"/>
    <property type="match status" value="1"/>
</dbReference>
<accession>A0ABC9DPJ2</accession>
<feature type="domain" description="Protein kinase" evidence="16">
    <location>
        <begin position="13"/>
        <end position="271"/>
    </location>
</feature>
<dbReference type="FunFam" id="1.10.510.10:FF:000571">
    <property type="entry name" value="Maternal embryonic leucine zipper kinase"/>
    <property type="match status" value="1"/>
</dbReference>
<evidence type="ECO:0000256" key="10">
    <source>
        <dbReference type="ARBA" id="ARBA00047899"/>
    </source>
</evidence>
<dbReference type="Pfam" id="PF00069">
    <property type="entry name" value="Pkinase"/>
    <property type="match status" value="1"/>
</dbReference>
<dbReference type="PANTHER" id="PTHR43895:SF4">
    <property type="entry name" value="CBL-INTERACTING PROTEIN KINASE 25"/>
    <property type="match status" value="1"/>
</dbReference>
<comment type="cofactor">
    <cofactor evidence="1">
        <name>Mn(2+)</name>
        <dbReference type="ChEBI" id="CHEBI:29035"/>
    </cofactor>
</comment>
<evidence type="ECO:0000256" key="15">
    <source>
        <dbReference type="SAM" id="MobiDB-lite"/>
    </source>
</evidence>
<keyword evidence="19" id="KW-1185">Reference proteome</keyword>
<reference evidence="18 19" key="2">
    <citation type="submission" date="2024-10" db="EMBL/GenBank/DDBJ databases">
        <authorList>
            <person name="Ryan C."/>
        </authorList>
    </citation>
    <scope>NUCLEOTIDE SEQUENCE [LARGE SCALE GENOMIC DNA]</scope>
</reference>
<evidence type="ECO:0000256" key="13">
    <source>
        <dbReference type="PROSITE-ProRule" id="PRU10141"/>
    </source>
</evidence>
<feature type="region of interest" description="Disordered" evidence="15">
    <location>
        <begin position="282"/>
        <end position="302"/>
    </location>
</feature>
<comment type="catalytic activity">
    <reaction evidence="11">
        <text>L-seryl-[protein] + ATP = O-phospho-L-seryl-[protein] + ADP + H(+)</text>
        <dbReference type="Rhea" id="RHEA:17989"/>
        <dbReference type="Rhea" id="RHEA-COMP:9863"/>
        <dbReference type="Rhea" id="RHEA-COMP:11604"/>
        <dbReference type="ChEBI" id="CHEBI:15378"/>
        <dbReference type="ChEBI" id="CHEBI:29999"/>
        <dbReference type="ChEBI" id="CHEBI:30616"/>
        <dbReference type="ChEBI" id="CHEBI:83421"/>
        <dbReference type="ChEBI" id="CHEBI:456216"/>
        <dbReference type="EC" id="2.7.11.1"/>
    </reaction>
</comment>
<dbReference type="FunFam" id="3.30.200.20:FF:000003">
    <property type="entry name" value="Non-specific serine/threonine protein kinase"/>
    <property type="match status" value="1"/>
</dbReference>
<comment type="similarity">
    <text evidence="2">Belongs to the protein kinase superfamily. CAMK Ser/Thr protein kinase family. SNF1 subfamily.</text>
</comment>
<keyword evidence="9" id="KW-0464">Manganese</keyword>
<dbReference type="FunFam" id="3.30.310.80:FF:000005">
    <property type="entry name" value="Non-specific serine/threonine protein kinase"/>
    <property type="match status" value="1"/>
</dbReference>
<evidence type="ECO:0000256" key="14">
    <source>
        <dbReference type="RuleBase" id="RU000304"/>
    </source>
</evidence>
<evidence type="ECO:0000256" key="8">
    <source>
        <dbReference type="ARBA" id="ARBA00022840"/>
    </source>
</evidence>
<dbReference type="PROSITE" id="PS00107">
    <property type="entry name" value="PROTEIN_KINASE_ATP"/>
    <property type="match status" value="1"/>
</dbReference>
<proteinExistence type="inferred from homology"/>